<keyword evidence="2" id="KW-1185">Reference proteome</keyword>
<comment type="caution">
    <text evidence="1">The sequence shown here is derived from an EMBL/GenBank/DDBJ whole genome shotgun (WGS) entry which is preliminary data.</text>
</comment>
<dbReference type="AlphaFoldDB" id="A0A4U1IDJ4"/>
<evidence type="ECO:0000313" key="1">
    <source>
        <dbReference type="EMBL" id="TKC91525.1"/>
    </source>
</evidence>
<dbReference type="EMBL" id="SWJE01000002">
    <property type="protein sequence ID" value="TKC91525.1"/>
    <property type="molecule type" value="Genomic_DNA"/>
</dbReference>
<reference evidence="1 2" key="1">
    <citation type="submission" date="2019-04" db="EMBL/GenBank/DDBJ databases">
        <title>Trinickia sp. 7GSK02, isolated from subtropical forest soil.</title>
        <authorList>
            <person name="Gao Z.-H."/>
            <person name="Qiu L.-H."/>
        </authorList>
    </citation>
    <scope>NUCLEOTIDE SEQUENCE [LARGE SCALE GENOMIC DNA]</scope>
    <source>
        <strain evidence="1 2">7GSK02</strain>
    </source>
</reference>
<gene>
    <name evidence="1" type="ORF">FAZ69_03465</name>
</gene>
<dbReference type="OrthoDB" id="8780408at2"/>
<name>A0A4U1IDJ4_9BURK</name>
<protein>
    <submittedName>
        <fullName evidence="1">Uncharacterized protein</fullName>
    </submittedName>
</protein>
<proteinExistence type="predicted"/>
<organism evidence="1 2">
    <name type="scientific">Trinickia terrae</name>
    <dbReference type="NCBI Taxonomy" id="2571161"/>
    <lineage>
        <taxon>Bacteria</taxon>
        <taxon>Pseudomonadati</taxon>
        <taxon>Pseudomonadota</taxon>
        <taxon>Betaproteobacteria</taxon>
        <taxon>Burkholderiales</taxon>
        <taxon>Burkholderiaceae</taxon>
        <taxon>Trinickia</taxon>
    </lineage>
</organism>
<evidence type="ECO:0000313" key="2">
    <source>
        <dbReference type="Proteomes" id="UP000305539"/>
    </source>
</evidence>
<accession>A0A4U1IDJ4</accession>
<dbReference type="RefSeq" id="WP_136892563.1">
    <property type="nucleotide sequence ID" value="NZ_SWJE01000002.1"/>
</dbReference>
<sequence>MYDAMTNELIDLLDNVKTLAEQPAAQRRKFADAALGLDRTSREIATQAVKLTDSLARQSATTVADGLAAAAQLCRSAMESDS</sequence>
<dbReference type="Proteomes" id="UP000305539">
    <property type="component" value="Unassembled WGS sequence"/>
</dbReference>